<dbReference type="Proteomes" id="UP000193570">
    <property type="component" value="Unassembled WGS sequence"/>
</dbReference>
<proteinExistence type="predicted"/>
<dbReference type="RefSeq" id="WP_143535169.1">
    <property type="nucleotide sequence ID" value="NZ_FWFK01000007.1"/>
</dbReference>
<keyword evidence="2" id="KW-1185">Reference proteome</keyword>
<accession>A0A1X7A3P2</accession>
<protein>
    <recommendedName>
        <fullName evidence="3">Protein NO VEIN C-terminal domain-containing protein</fullName>
    </recommendedName>
</protein>
<name>A0A1X7A3P2_9RHOB</name>
<dbReference type="EMBL" id="FWFK01000007">
    <property type="protein sequence ID" value="SLN69260.1"/>
    <property type="molecule type" value="Genomic_DNA"/>
</dbReference>
<reference evidence="1 2" key="1">
    <citation type="submission" date="2017-03" db="EMBL/GenBank/DDBJ databases">
        <authorList>
            <person name="Afonso C.L."/>
            <person name="Miller P.J."/>
            <person name="Scott M.A."/>
            <person name="Spackman E."/>
            <person name="Goraichik I."/>
            <person name="Dimitrov K.M."/>
            <person name="Suarez D.L."/>
            <person name="Swayne D.E."/>
        </authorList>
    </citation>
    <scope>NUCLEOTIDE SEQUENCE [LARGE SCALE GENOMIC DNA]</scope>
    <source>
        <strain evidence="1 2">CECT 8625</strain>
    </source>
</reference>
<organism evidence="1 2">
    <name type="scientific">Roseivivax jejudonensis</name>
    <dbReference type="NCBI Taxonomy" id="1529041"/>
    <lineage>
        <taxon>Bacteria</taxon>
        <taxon>Pseudomonadati</taxon>
        <taxon>Pseudomonadota</taxon>
        <taxon>Alphaproteobacteria</taxon>
        <taxon>Rhodobacterales</taxon>
        <taxon>Roseobacteraceae</taxon>
        <taxon>Roseivivax</taxon>
    </lineage>
</organism>
<evidence type="ECO:0000313" key="1">
    <source>
        <dbReference type="EMBL" id="SLN69260.1"/>
    </source>
</evidence>
<gene>
    <name evidence="1" type="ORF">ROJ8625_03613</name>
</gene>
<evidence type="ECO:0008006" key="3">
    <source>
        <dbReference type="Google" id="ProtNLM"/>
    </source>
</evidence>
<evidence type="ECO:0000313" key="2">
    <source>
        <dbReference type="Proteomes" id="UP000193570"/>
    </source>
</evidence>
<dbReference type="AlphaFoldDB" id="A0A1X7A3P2"/>
<sequence>MDLARLAALASQAHEIDTHNEFPKMKKLSHQQAGNLGEVLALAKLNSLGIAAYASPEGAPGHDLIAVVEGTALSIEVKTRQFLLRATEISRWPVDMDTKGDADFFLFVELDLRTLSPTFYLLTNDQARATHRVSKGLGNCYPSHVRKAAAPNDFAPLLASGAPQSTA</sequence>